<dbReference type="Proteomes" id="UP000243975">
    <property type="component" value="Unassembled WGS sequence"/>
</dbReference>
<reference evidence="1 2" key="1">
    <citation type="journal article" date="2016" name="Sci. Rep.">
        <title>The genome sequence of the outbreeding globe artichoke constructed de novo incorporating a phase-aware low-pass sequencing strategy of F1 progeny.</title>
        <authorList>
            <person name="Scaglione D."/>
            <person name="Reyes-Chin-Wo S."/>
            <person name="Acquadro A."/>
            <person name="Froenicke L."/>
            <person name="Portis E."/>
            <person name="Beitel C."/>
            <person name="Tirone M."/>
            <person name="Mauro R."/>
            <person name="Lo Monaco A."/>
            <person name="Mauromicale G."/>
            <person name="Faccioli P."/>
            <person name="Cattivelli L."/>
            <person name="Rieseberg L."/>
            <person name="Michelmore R."/>
            <person name="Lanteri S."/>
        </authorList>
    </citation>
    <scope>NUCLEOTIDE SEQUENCE [LARGE SCALE GENOMIC DNA]</scope>
    <source>
        <strain evidence="1">2C</strain>
    </source>
</reference>
<name>A0A103YLJ4_CYNCS</name>
<proteinExistence type="predicted"/>
<evidence type="ECO:0000313" key="2">
    <source>
        <dbReference type="Proteomes" id="UP000243975"/>
    </source>
</evidence>
<accession>A0A103YLJ4</accession>
<protein>
    <submittedName>
        <fullName evidence="1">Uncharacterized protein</fullName>
    </submittedName>
</protein>
<comment type="caution">
    <text evidence="1">The sequence shown here is derived from an EMBL/GenBank/DDBJ whole genome shotgun (WGS) entry which is preliminary data.</text>
</comment>
<dbReference type="EMBL" id="LEKV01000457">
    <property type="protein sequence ID" value="KVI11288.1"/>
    <property type="molecule type" value="Genomic_DNA"/>
</dbReference>
<keyword evidence="2" id="KW-1185">Reference proteome</keyword>
<evidence type="ECO:0000313" key="1">
    <source>
        <dbReference type="EMBL" id="KVI11288.1"/>
    </source>
</evidence>
<sequence length="42" mass="4965">MPLELGGMWRIFRMVVWLFASFSISRCFVKGMHTCTSQLKRI</sequence>
<dbReference type="AlphaFoldDB" id="A0A103YLJ4"/>
<gene>
    <name evidence="1" type="ORF">Ccrd_010303</name>
</gene>
<organism evidence="1 2">
    <name type="scientific">Cynara cardunculus var. scolymus</name>
    <name type="common">Globe artichoke</name>
    <name type="synonym">Cynara scolymus</name>
    <dbReference type="NCBI Taxonomy" id="59895"/>
    <lineage>
        <taxon>Eukaryota</taxon>
        <taxon>Viridiplantae</taxon>
        <taxon>Streptophyta</taxon>
        <taxon>Embryophyta</taxon>
        <taxon>Tracheophyta</taxon>
        <taxon>Spermatophyta</taxon>
        <taxon>Magnoliopsida</taxon>
        <taxon>eudicotyledons</taxon>
        <taxon>Gunneridae</taxon>
        <taxon>Pentapetalae</taxon>
        <taxon>asterids</taxon>
        <taxon>campanulids</taxon>
        <taxon>Asterales</taxon>
        <taxon>Asteraceae</taxon>
        <taxon>Carduoideae</taxon>
        <taxon>Cardueae</taxon>
        <taxon>Carduinae</taxon>
        <taxon>Cynara</taxon>
    </lineage>
</organism>
<dbReference type="Gramene" id="KVI11288">
    <property type="protein sequence ID" value="KVI11288"/>
    <property type="gene ID" value="Ccrd_010303"/>
</dbReference>